<dbReference type="InterPro" id="IPR050858">
    <property type="entry name" value="Mal-CoA-ACP_Trans/PKS_FabD"/>
</dbReference>
<feature type="domain" description="Malonyl-CoA-[acyl-carrier-protein] transacylase small" evidence="5">
    <location>
        <begin position="135"/>
        <end position="195"/>
    </location>
</feature>
<evidence type="ECO:0000256" key="4">
    <source>
        <dbReference type="ARBA" id="ARBA00048462"/>
    </source>
</evidence>
<evidence type="ECO:0000256" key="2">
    <source>
        <dbReference type="ARBA" id="ARBA00022679"/>
    </source>
</evidence>
<evidence type="ECO:0000256" key="1">
    <source>
        <dbReference type="ARBA" id="ARBA00013258"/>
    </source>
</evidence>
<dbReference type="Pfam" id="PF21124">
    <property type="entry name" value="VinK_C"/>
    <property type="match status" value="1"/>
</dbReference>
<dbReference type="EMBL" id="FZNR01000029">
    <property type="protein sequence ID" value="SNS93850.1"/>
    <property type="molecule type" value="Genomic_DNA"/>
</dbReference>
<dbReference type="Gene3D" id="3.40.366.10">
    <property type="entry name" value="Malonyl-Coenzyme A Acyl Carrier Protein, domain 2"/>
    <property type="match status" value="2"/>
</dbReference>
<keyword evidence="3" id="KW-0012">Acyltransferase</keyword>
<organism evidence="6 7">
    <name type="scientific">Actinoplanes regularis</name>
    <dbReference type="NCBI Taxonomy" id="52697"/>
    <lineage>
        <taxon>Bacteria</taxon>
        <taxon>Bacillati</taxon>
        <taxon>Actinomycetota</taxon>
        <taxon>Actinomycetes</taxon>
        <taxon>Micromonosporales</taxon>
        <taxon>Micromonosporaceae</taxon>
        <taxon>Actinoplanes</taxon>
    </lineage>
</organism>
<protein>
    <recommendedName>
        <fullName evidence="1">[acyl-carrier-protein] S-malonyltransferase</fullName>
        <ecNumber evidence="1">2.3.1.39</ecNumber>
    </recommendedName>
</protein>
<dbReference type="InterPro" id="IPR016035">
    <property type="entry name" value="Acyl_Trfase/lysoPLipase"/>
</dbReference>
<dbReference type="GO" id="GO:0006633">
    <property type="term" value="P:fatty acid biosynthetic process"/>
    <property type="evidence" value="ECO:0007669"/>
    <property type="project" value="TreeGrafter"/>
</dbReference>
<dbReference type="PANTHER" id="PTHR42681:SF1">
    <property type="entry name" value="MALONYL-COA-ACYL CARRIER PROTEIN TRANSACYLASE, MITOCHONDRIAL"/>
    <property type="match status" value="1"/>
</dbReference>
<dbReference type="Proteomes" id="UP000198415">
    <property type="component" value="Unassembled WGS sequence"/>
</dbReference>
<evidence type="ECO:0000313" key="6">
    <source>
        <dbReference type="EMBL" id="SNS93850.1"/>
    </source>
</evidence>
<evidence type="ECO:0000256" key="3">
    <source>
        <dbReference type="ARBA" id="ARBA00023315"/>
    </source>
</evidence>
<proteinExistence type="predicted"/>
<dbReference type="InterPro" id="IPR049416">
    <property type="entry name" value="VinK-like_small"/>
</dbReference>
<gene>
    <name evidence="6" type="ORF">SAMN06264365_12956</name>
</gene>
<comment type="catalytic activity">
    <reaction evidence="4">
        <text>holo-[ACP] + malonyl-CoA = malonyl-[ACP] + CoA</text>
        <dbReference type="Rhea" id="RHEA:41792"/>
        <dbReference type="Rhea" id="RHEA-COMP:9623"/>
        <dbReference type="Rhea" id="RHEA-COMP:9685"/>
        <dbReference type="ChEBI" id="CHEBI:57287"/>
        <dbReference type="ChEBI" id="CHEBI:57384"/>
        <dbReference type="ChEBI" id="CHEBI:64479"/>
        <dbReference type="ChEBI" id="CHEBI:78449"/>
        <dbReference type="EC" id="2.3.1.39"/>
    </reaction>
</comment>
<name>A0A239IJM5_9ACTN</name>
<evidence type="ECO:0000313" key="7">
    <source>
        <dbReference type="Proteomes" id="UP000198415"/>
    </source>
</evidence>
<dbReference type="AlphaFoldDB" id="A0A239IJM5"/>
<dbReference type="GO" id="GO:0004314">
    <property type="term" value="F:[acyl-carrier-protein] S-malonyltransferase activity"/>
    <property type="evidence" value="ECO:0007669"/>
    <property type="project" value="UniProtKB-EC"/>
</dbReference>
<dbReference type="InterPro" id="IPR001227">
    <property type="entry name" value="Ac_transferase_dom_sf"/>
</dbReference>
<dbReference type="EC" id="2.3.1.39" evidence="1"/>
<evidence type="ECO:0000259" key="5">
    <source>
        <dbReference type="Pfam" id="PF21124"/>
    </source>
</evidence>
<dbReference type="OrthoDB" id="5123945at2"/>
<dbReference type="PANTHER" id="PTHR42681">
    <property type="entry name" value="MALONYL-COA-ACYL CARRIER PROTEIN TRANSACYLASE, MITOCHONDRIAL"/>
    <property type="match status" value="1"/>
</dbReference>
<keyword evidence="2 6" id="KW-0808">Transferase</keyword>
<reference evidence="6 7" key="1">
    <citation type="submission" date="2017-06" db="EMBL/GenBank/DDBJ databases">
        <authorList>
            <person name="Kim H.J."/>
            <person name="Triplett B.A."/>
        </authorList>
    </citation>
    <scope>NUCLEOTIDE SEQUENCE [LARGE SCALE GENOMIC DNA]</scope>
    <source>
        <strain evidence="6 7">DSM 43151</strain>
    </source>
</reference>
<dbReference type="SUPFAM" id="SSF52151">
    <property type="entry name" value="FabD/lysophospholipase-like"/>
    <property type="match status" value="1"/>
</dbReference>
<keyword evidence="7" id="KW-1185">Reference proteome</keyword>
<accession>A0A239IJM5</accession>
<sequence length="312" mass="34247">MSERTAIVFPGMGPSSFADVGRYMVVDPYARARLAEASGVLGYDLLDRFYDSTDEYSTYHQLAFVVNSTALADRAERELGERPGICTGPSFGQKAAAAYVGSLSFADVLRLTAEWAELEQEYFRTEHRDVVTQTVTRVPEEPFAEFLAGLSDRGEYHDLSGRLDDGFLMVSVREPVLDELKAAVSAMGGYSMQTMRPPVHAAAFGALRLRAELEVLDRYDVGAPRLTLINDSDGSIVRTGEGMRAMLLDTFDRPIDWPAVTGTLHDLGVDRLVITGPDNLFGRLDRTKKNFDVLAVDPKGVARGLFVPGARP</sequence>